<dbReference type="HOGENOM" id="CLU_073772_0_0_2"/>
<evidence type="ECO:0000313" key="2">
    <source>
        <dbReference type="Proteomes" id="UP000033101"/>
    </source>
</evidence>
<dbReference type="PATRIC" id="fig|1434110.4.peg.3733"/>
<gene>
    <name evidence="1" type="ORF">MSHOH_2895</name>
</gene>
<dbReference type="RefSeq" id="WP_052730888.1">
    <property type="nucleotide sequence ID" value="NZ_CP009516.1"/>
</dbReference>
<keyword evidence="2" id="KW-1185">Reference proteome</keyword>
<organism evidence="1 2">
    <name type="scientific">Methanosarcina horonobensis HB-1 = JCM 15518</name>
    <dbReference type="NCBI Taxonomy" id="1434110"/>
    <lineage>
        <taxon>Archaea</taxon>
        <taxon>Methanobacteriati</taxon>
        <taxon>Methanobacteriota</taxon>
        <taxon>Stenosarchaea group</taxon>
        <taxon>Methanomicrobia</taxon>
        <taxon>Methanosarcinales</taxon>
        <taxon>Methanosarcinaceae</taxon>
        <taxon>Methanosarcina</taxon>
    </lineage>
</organism>
<protein>
    <submittedName>
        <fullName evidence="1">Uncharacterized protein</fullName>
    </submittedName>
</protein>
<accession>A0A0E3SHR1</accession>
<dbReference type="AlphaFoldDB" id="A0A0E3SHR1"/>
<reference evidence="1 2" key="1">
    <citation type="submission" date="2014-07" db="EMBL/GenBank/DDBJ databases">
        <title>Methanogenic archaea and the global carbon cycle.</title>
        <authorList>
            <person name="Henriksen J.R."/>
            <person name="Luke J."/>
            <person name="Reinhart S."/>
            <person name="Benedict M.N."/>
            <person name="Youngblut N.D."/>
            <person name="Metcalf M.E."/>
            <person name="Whitaker R.J."/>
            <person name="Metcalf W.W."/>
        </authorList>
    </citation>
    <scope>NUCLEOTIDE SEQUENCE [LARGE SCALE GENOMIC DNA]</scope>
    <source>
        <strain evidence="1 2">HB-1</strain>
    </source>
</reference>
<sequence length="277" mass="31395">MRFKTLAIVGIILLGTVTLSVYSSYNKESAQTDGDIFQKIEVNNSSFLEVQEDWDGFEIIIVDIDKLRKAADDGNLTLNVMGENFEVEIKEKSRLEGENAYFYTGPILGSKDKDSRADLYVGEESLGGSVEPGEPWNVTYNIAPTDKRYNGKIVHVVFMQDWEKQRERLEQAGIDPLQFFLINNDSRKHVMSIEIFDFNNKSVFKENYTINPGDEISSPKIDAELGKYRYEIILDNELTYEAKVHAGFASNLGGSEKLHLTIRDDPDNPIQFVGEIS</sequence>
<proteinExistence type="predicted"/>
<dbReference type="STRING" id="1434110.MSHOH_2895"/>
<name>A0A0E3SHR1_9EURY</name>
<dbReference type="KEGG" id="mhor:MSHOH_2895"/>
<dbReference type="GeneID" id="25419450"/>
<dbReference type="EMBL" id="CP009516">
    <property type="protein sequence ID" value="AKB79378.1"/>
    <property type="molecule type" value="Genomic_DNA"/>
</dbReference>
<dbReference type="OrthoDB" id="134670at2157"/>
<evidence type="ECO:0000313" key="1">
    <source>
        <dbReference type="EMBL" id="AKB79378.1"/>
    </source>
</evidence>
<dbReference type="Proteomes" id="UP000033101">
    <property type="component" value="Chromosome"/>
</dbReference>